<evidence type="ECO:0000313" key="9">
    <source>
        <dbReference type="Proteomes" id="UP000035909"/>
    </source>
</evidence>
<dbReference type="CDD" id="cd08010">
    <property type="entry name" value="MltG_like"/>
    <property type="match status" value="1"/>
</dbReference>
<dbReference type="GO" id="GO:0071555">
    <property type="term" value="P:cell wall organization"/>
    <property type="evidence" value="ECO:0007669"/>
    <property type="project" value="UniProtKB-KW"/>
</dbReference>
<keyword evidence="1 7" id="KW-1003">Cell membrane</keyword>
<evidence type="ECO:0000256" key="6">
    <source>
        <dbReference type="ARBA" id="ARBA00023316"/>
    </source>
</evidence>
<dbReference type="PATRIC" id="fig|320778.3.peg.308"/>
<name>A0A0J1HIL8_9GAMM</name>
<feature type="site" description="Important for catalytic activity" evidence="7">
    <location>
        <position position="219"/>
    </location>
</feature>
<dbReference type="Proteomes" id="UP000035909">
    <property type="component" value="Unassembled WGS sequence"/>
</dbReference>
<dbReference type="GO" id="GO:0005886">
    <property type="term" value="C:plasma membrane"/>
    <property type="evidence" value="ECO:0007669"/>
    <property type="project" value="UniProtKB-UniRule"/>
</dbReference>
<dbReference type="OrthoDB" id="9814591at2"/>
<dbReference type="EMBL" id="LDOU01000002">
    <property type="protein sequence ID" value="KLV11445.1"/>
    <property type="molecule type" value="Genomic_DNA"/>
</dbReference>
<evidence type="ECO:0000256" key="2">
    <source>
        <dbReference type="ARBA" id="ARBA00022692"/>
    </source>
</evidence>
<gene>
    <name evidence="7" type="primary">mltG</name>
    <name evidence="8" type="ORF">ABT57_01450</name>
</gene>
<accession>A0A0J1HIL8</accession>
<dbReference type="RefSeq" id="WP_047883403.1">
    <property type="nucleotide sequence ID" value="NZ_CP071325.1"/>
</dbReference>
<dbReference type="FunFam" id="3.30.160.60:FF:000242">
    <property type="entry name" value="Endolytic murein transglycosylase"/>
    <property type="match status" value="1"/>
</dbReference>
<evidence type="ECO:0000256" key="7">
    <source>
        <dbReference type="HAMAP-Rule" id="MF_02065"/>
    </source>
</evidence>
<dbReference type="Pfam" id="PF02618">
    <property type="entry name" value="YceG"/>
    <property type="match status" value="1"/>
</dbReference>
<reference evidence="8 9" key="1">
    <citation type="submission" date="2015-05" db="EMBL/GenBank/DDBJ databases">
        <title>Photobacterium galathea sp. nov.</title>
        <authorList>
            <person name="Machado H."/>
            <person name="Gram L."/>
        </authorList>
    </citation>
    <scope>NUCLEOTIDE SEQUENCE [LARGE SCALE GENOMIC DNA]</scope>
    <source>
        <strain evidence="8 9">DSM 22954</strain>
    </source>
</reference>
<keyword evidence="4 7" id="KW-0472">Membrane</keyword>
<dbReference type="HAMAP" id="MF_02065">
    <property type="entry name" value="MltG"/>
    <property type="match status" value="1"/>
</dbReference>
<keyword evidence="3 7" id="KW-1133">Transmembrane helix</keyword>
<protein>
    <recommendedName>
        <fullName evidence="7">Endolytic murein transglycosylase</fullName>
        <ecNumber evidence="7">4.2.2.29</ecNumber>
    </recommendedName>
    <alternativeName>
        <fullName evidence="7">Peptidoglycan lytic transglycosylase</fullName>
    </alternativeName>
    <alternativeName>
        <fullName evidence="7">Peptidoglycan polymerization terminase</fullName>
    </alternativeName>
</protein>
<comment type="caution">
    <text evidence="8">The sequence shown here is derived from an EMBL/GenBank/DDBJ whole genome shotgun (WGS) entry which is preliminary data.</text>
</comment>
<dbReference type="EC" id="4.2.2.29" evidence="7"/>
<comment type="function">
    <text evidence="7">Functions as a peptidoglycan terminase that cleaves nascent peptidoglycan strands endolytically to terminate their elongation.</text>
</comment>
<dbReference type="AlphaFoldDB" id="A0A0J1HIL8"/>
<dbReference type="NCBIfam" id="TIGR00247">
    <property type="entry name" value="endolytic transglycosylase MltG"/>
    <property type="match status" value="1"/>
</dbReference>
<dbReference type="Gene3D" id="3.30.160.60">
    <property type="entry name" value="Classic Zinc Finger"/>
    <property type="match status" value="2"/>
</dbReference>
<evidence type="ECO:0000256" key="5">
    <source>
        <dbReference type="ARBA" id="ARBA00023239"/>
    </source>
</evidence>
<dbReference type="GO" id="GO:0009252">
    <property type="term" value="P:peptidoglycan biosynthetic process"/>
    <property type="evidence" value="ECO:0007669"/>
    <property type="project" value="UniProtKB-UniRule"/>
</dbReference>
<evidence type="ECO:0000256" key="3">
    <source>
        <dbReference type="ARBA" id="ARBA00022989"/>
    </source>
</evidence>
<evidence type="ECO:0000256" key="1">
    <source>
        <dbReference type="ARBA" id="ARBA00022475"/>
    </source>
</evidence>
<proteinExistence type="inferred from homology"/>
<dbReference type="InterPro" id="IPR003770">
    <property type="entry name" value="MLTG-like"/>
</dbReference>
<comment type="similarity">
    <text evidence="7">Belongs to the transglycosylase MltG family.</text>
</comment>
<sequence length="337" mass="37874">MLKKLLIACLLLSLIIAGGLVWSYQQVKSSLDLPVQTPENVLITVKSGTSFRGLLNHLAEEKIIRPSTWTRWIPRLEPELVRLKTGTYQITPVMTLRDVLALIASGREHQFAITLIEGDRFIDWQTQLTQAPYLKHASKTMSEAEIAKAIGASGIEKLEGYLLPETYHYTAGTSDIELMRRAYQAMMSLLDEAWQTRDQNIPLKSPYEALIMASIIEKETAVDDERGVVSSVFMNRLNKGMRLQTDPTVIYGLGESYDGNIRKRDLRTPTPYNTYTIFGLPPTPIAMPSKASVLAAVKPAESSYYYFVADGKGGHKFSKTLTEHNRAVRDYLRTLSK</sequence>
<keyword evidence="2 7" id="KW-0812">Transmembrane</keyword>
<organism evidence="8 9">
    <name type="scientific">Photobacterium ganghwense</name>
    <dbReference type="NCBI Taxonomy" id="320778"/>
    <lineage>
        <taxon>Bacteria</taxon>
        <taxon>Pseudomonadati</taxon>
        <taxon>Pseudomonadota</taxon>
        <taxon>Gammaproteobacteria</taxon>
        <taxon>Vibrionales</taxon>
        <taxon>Vibrionaceae</taxon>
        <taxon>Photobacterium</taxon>
    </lineage>
</organism>
<keyword evidence="9" id="KW-1185">Reference proteome</keyword>
<evidence type="ECO:0000256" key="4">
    <source>
        <dbReference type="ARBA" id="ARBA00023136"/>
    </source>
</evidence>
<dbReference type="GO" id="GO:0008932">
    <property type="term" value="F:lytic endotransglycosylase activity"/>
    <property type="evidence" value="ECO:0007669"/>
    <property type="project" value="UniProtKB-UniRule"/>
</dbReference>
<keyword evidence="5 7" id="KW-0456">Lyase</keyword>
<dbReference type="STRING" id="320778.ABT57_01450"/>
<comment type="catalytic activity">
    <reaction evidence="7">
        <text>a peptidoglycan chain = a peptidoglycan chain with N-acetyl-1,6-anhydromuramyl-[peptide] at the reducing end + a peptidoglycan chain with N-acetylglucosamine at the non-reducing end.</text>
        <dbReference type="EC" id="4.2.2.29"/>
    </reaction>
</comment>
<keyword evidence="6 7" id="KW-0961">Cell wall biogenesis/degradation</keyword>
<dbReference type="PANTHER" id="PTHR30518">
    <property type="entry name" value="ENDOLYTIC MUREIN TRANSGLYCOSYLASE"/>
    <property type="match status" value="1"/>
</dbReference>
<evidence type="ECO:0000313" key="8">
    <source>
        <dbReference type="EMBL" id="KLV11445.1"/>
    </source>
</evidence>
<keyword evidence="7" id="KW-0997">Cell inner membrane</keyword>
<dbReference type="PANTHER" id="PTHR30518:SF2">
    <property type="entry name" value="ENDOLYTIC MUREIN TRANSGLYCOSYLASE"/>
    <property type="match status" value="1"/>
</dbReference>